<proteinExistence type="predicted"/>
<sequence>MADLSLFTLIAPALFGPSLGGLLDADSSPQQRQAYELVMCADQLGPRYATPYLQAATRLTSAEFVQQALGEARRQGENLRLRAQTQGGGSGPAVADPAQVYQCQQKLLALPPGQR</sequence>
<comment type="caution">
    <text evidence="2">The sequence shown here is derived from an EMBL/GenBank/DDBJ whole genome shotgun (WGS) entry which is preliminary data.</text>
</comment>
<gene>
    <name evidence="2" type="ORF">DFR34_107118</name>
</gene>
<evidence type="ECO:0000313" key="2">
    <source>
        <dbReference type="EMBL" id="PXX79358.1"/>
    </source>
</evidence>
<reference evidence="2 3" key="1">
    <citation type="submission" date="2018-05" db="EMBL/GenBank/DDBJ databases">
        <title>Genomic Encyclopedia of Type Strains, Phase IV (KMG-IV): sequencing the most valuable type-strain genomes for metagenomic binning, comparative biology and taxonomic classification.</title>
        <authorList>
            <person name="Goeker M."/>
        </authorList>
    </citation>
    <scope>NUCLEOTIDE SEQUENCE [LARGE SCALE GENOMIC DNA]</scope>
    <source>
        <strain evidence="2 3">DSM 29661</strain>
    </source>
</reference>
<evidence type="ECO:0000313" key="3">
    <source>
        <dbReference type="Proteomes" id="UP000247555"/>
    </source>
</evidence>
<dbReference type="OrthoDB" id="9857953at2"/>
<keyword evidence="3" id="KW-1185">Reference proteome</keyword>
<dbReference type="AlphaFoldDB" id="A0A318KRC5"/>
<dbReference type="Proteomes" id="UP000247555">
    <property type="component" value="Unassembled WGS sequence"/>
</dbReference>
<dbReference type="EMBL" id="QJKI01000007">
    <property type="protein sequence ID" value="PXX79358.1"/>
    <property type="molecule type" value="Genomic_DNA"/>
</dbReference>
<feature type="region of interest" description="Disordered" evidence="1">
    <location>
        <begin position="76"/>
        <end position="95"/>
    </location>
</feature>
<evidence type="ECO:0000256" key="1">
    <source>
        <dbReference type="SAM" id="MobiDB-lite"/>
    </source>
</evidence>
<protein>
    <submittedName>
        <fullName evidence="2">Uncharacterized protein</fullName>
    </submittedName>
</protein>
<accession>A0A318KRC5</accession>
<dbReference type="RefSeq" id="WP_110390556.1">
    <property type="nucleotide sequence ID" value="NZ_DAIPEO010000002.1"/>
</dbReference>
<organism evidence="2 3">
    <name type="scientific">Rivihabitans pingtungensis</name>
    <dbReference type="NCBI Taxonomy" id="1054498"/>
    <lineage>
        <taxon>Bacteria</taxon>
        <taxon>Pseudomonadati</taxon>
        <taxon>Pseudomonadota</taxon>
        <taxon>Betaproteobacteria</taxon>
        <taxon>Neisseriales</taxon>
        <taxon>Aquaspirillaceae</taxon>
        <taxon>Rivihabitans</taxon>
    </lineage>
</organism>
<name>A0A318KRC5_9NEIS</name>